<accession>A0A1V8SNS3</accession>
<gene>
    <name evidence="5" type="ORF">B0A48_13480</name>
</gene>
<dbReference type="InterPro" id="IPR007889">
    <property type="entry name" value="HTH_Psq"/>
</dbReference>
<dbReference type="PANTHER" id="PTHR19303:SF70">
    <property type="entry name" value="HTH CENPB-TYPE DOMAIN-CONTAINING PROTEIN"/>
    <property type="match status" value="1"/>
</dbReference>
<feature type="region of interest" description="Disordered" evidence="3">
    <location>
        <begin position="397"/>
        <end position="420"/>
    </location>
</feature>
<dbReference type="InterPro" id="IPR006600">
    <property type="entry name" value="HTH_CenpB_DNA-bd_dom"/>
</dbReference>
<evidence type="ECO:0000256" key="1">
    <source>
        <dbReference type="ARBA" id="ARBA00023125"/>
    </source>
</evidence>
<dbReference type="Pfam" id="PF04218">
    <property type="entry name" value="CENP-B_N"/>
    <property type="match status" value="1"/>
</dbReference>
<dbReference type="Gene3D" id="1.10.10.60">
    <property type="entry name" value="Homeodomain-like"/>
    <property type="match status" value="2"/>
</dbReference>
<dbReference type="InterPro" id="IPR009057">
    <property type="entry name" value="Homeodomain-like_sf"/>
</dbReference>
<feature type="compositionally biased region" description="Basic and acidic residues" evidence="3">
    <location>
        <begin position="301"/>
        <end position="313"/>
    </location>
</feature>
<dbReference type="PROSITE" id="PS51253">
    <property type="entry name" value="HTH_CENPB"/>
    <property type="match status" value="1"/>
</dbReference>
<dbReference type="GO" id="GO:0005634">
    <property type="term" value="C:nucleus"/>
    <property type="evidence" value="ECO:0007669"/>
    <property type="project" value="TreeGrafter"/>
</dbReference>
<feature type="region of interest" description="Disordered" evidence="3">
    <location>
        <begin position="1"/>
        <end position="34"/>
    </location>
</feature>
<feature type="compositionally biased region" description="Polar residues" evidence="3">
    <location>
        <begin position="13"/>
        <end position="23"/>
    </location>
</feature>
<keyword evidence="6" id="KW-1185">Reference proteome</keyword>
<feature type="region of interest" description="Disordered" evidence="3">
    <location>
        <begin position="251"/>
        <end position="367"/>
    </location>
</feature>
<feature type="compositionally biased region" description="Low complexity" evidence="3">
    <location>
        <begin position="268"/>
        <end position="281"/>
    </location>
</feature>
<dbReference type="GO" id="GO:0003677">
    <property type="term" value="F:DNA binding"/>
    <property type="evidence" value="ECO:0007669"/>
    <property type="project" value="UniProtKB-KW"/>
</dbReference>
<evidence type="ECO:0000313" key="5">
    <source>
        <dbReference type="EMBL" id="OQO00793.1"/>
    </source>
</evidence>
<evidence type="ECO:0000256" key="3">
    <source>
        <dbReference type="SAM" id="MobiDB-lite"/>
    </source>
</evidence>
<dbReference type="InParanoid" id="A0A1V8SNS3"/>
<evidence type="ECO:0000313" key="6">
    <source>
        <dbReference type="Proteomes" id="UP000192596"/>
    </source>
</evidence>
<feature type="compositionally biased region" description="Polar residues" evidence="3">
    <location>
        <begin position="285"/>
        <end position="300"/>
    </location>
</feature>
<protein>
    <recommendedName>
        <fullName evidence="4">HTH CENPB-type domain-containing protein</fullName>
    </recommendedName>
</protein>
<feature type="domain" description="HTH CENPB-type" evidence="4">
    <location>
        <begin position="176"/>
        <end position="249"/>
    </location>
</feature>
<proteinExistence type="predicted"/>
<reference evidence="6" key="1">
    <citation type="submission" date="2017-03" db="EMBL/GenBank/DDBJ databases">
        <title>Genomes of endolithic fungi from Antarctica.</title>
        <authorList>
            <person name="Coleine C."/>
            <person name="Masonjones S."/>
            <person name="Stajich J.E."/>
        </authorList>
    </citation>
    <scope>NUCLEOTIDE SEQUENCE [LARGE SCALE GENOMIC DNA]</scope>
    <source>
        <strain evidence="6">CCFEE 5527</strain>
    </source>
</reference>
<dbReference type="Proteomes" id="UP000192596">
    <property type="component" value="Unassembled WGS sequence"/>
</dbReference>
<sequence>MGDEQHGMPYHSSPPSTWGQTSHVYPHSHHGTPAQEYAGFNFELPQPAPVDPNAFPLSYQQRPTLQQLQPLVMPQWPSMLNNQSHSTFAPMYPQPVQPIQPMQLPTPISAGGSRSATTPRKTLTDADRRRMCQYAEENPTAKQTEIGTRFGVERSTVSKVLRQKEKFLLQDDGSRSPVKRAKGRSPDIERALAVWAKNQERKGLPLTNDLIREKAQAFSTTSSSPDSQPVFSASWIEKFKLNNNLLGARSRKSSLAPDDADAIPRVRSSGPTPSGTSPVSPHGLGSQSPAILHSVQSQESLKTRSPDSYHELASRGALHSQSHTSLNSAFTDTAPSSFSPGPLSPTSPFFTPDSGTAPGPFMPQLNRPILPATARENSQRPRSQTFPMLDHFMAGVPGSAAGDPSTPRYTTSSVLDSPMDDHSDPLLTLNSTLHLMHENQRPHTVTPAETMGPPPLPSLASREARRSSIGTAITTSSLQMATSPEEARRALEVVLGFFEQQPHGYLDLQESVTIGKLMEKLKLQSRGT</sequence>
<evidence type="ECO:0000256" key="2">
    <source>
        <dbReference type="ARBA" id="ARBA00023242"/>
    </source>
</evidence>
<dbReference type="PANTHER" id="PTHR19303">
    <property type="entry name" value="TRANSPOSON"/>
    <property type="match status" value="1"/>
</dbReference>
<dbReference type="InterPro" id="IPR050863">
    <property type="entry name" value="CenT-Element_Derived"/>
</dbReference>
<keyword evidence="1" id="KW-0238">DNA-binding</keyword>
<dbReference type="OrthoDB" id="9909311at2759"/>
<name>A0A1V8SNS3_9PEZI</name>
<comment type="caution">
    <text evidence="5">The sequence shown here is derived from an EMBL/GenBank/DDBJ whole genome shotgun (WGS) entry which is preliminary data.</text>
</comment>
<dbReference type="Pfam" id="PF03221">
    <property type="entry name" value="HTH_Tnp_Tc5"/>
    <property type="match status" value="1"/>
</dbReference>
<evidence type="ECO:0000259" key="4">
    <source>
        <dbReference type="PROSITE" id="PS51253"/>
    </source>
</evidence>
<feature type="compositionally biased region" description="Polar residues" evidence="3">
    <location>
        <begin position="319"/>
        <end position="349"/>
    </location>
</feature>
<dbReference type="SUPFAM" id="SSF46689">
    <property type="entry name" value="Homeodomain-like"/>
    <property type="match status" value="2"/>
</dbReference>
<dbReference type="SMART" id="SM00674">
    <property type="entry name" value="CENPB"/>
    <property type="match status" value="1"/>
</dbReference>
<dbReference type="EMBL" id="NAJO01000033">
    <property type="protein sequence ID" value="OQO00793.1"/>
    <property type="molecule type" value="Genomic_DNA"/>
</dbReference>
<keyword evidence="2" id="KW-0539">Nucleus</keyword>
<dbReference type="STRING" id="1507870.A0A1V8SNS3"/>
<dbReference type="AlphaFoldDB" id="A0A1V8SNS3"/>
<organism evidence="5 6">
    <name type="scientific">Cryoendolithus antarcticus</name>
    <dbReference type="NCBI Taxonomy" id="1507870"/>
    <lineage>
        <taxon>Eukaryota</taxon>
        <taxon>Fungi</taxon>
        <taxon>Dikarya</taxon>
        <taxon>Ascomycota</taxon>
        <taxon>Pezizomycotina</taxon>
        <taxon>Dothideomycetes</taxon>
        <taxon>Dothideomycetidae</taxon>
        <taxon>Cladosporiales</taxon>
        <taxon>Cladosporiaceae</taxon>
        <taxon>Cryoendolithus</taxon>
    </lineage>
</organism>